<accession>F9FWB5</accession>
<sequence>MMAEFTIKTDDLKSLAGKVIIVTGGSSGIGLTTVELLLSLGASVVCGDIKAPERDVEGAYTFIRTDVAIWKELLLLFRTTKRIHGHIDHVFVNAGVGPRTDYLSTQIDENGDAVEPSSQLFDKQGCRNIFDGAKDVPGAAKHAVLGFGRGLVARLGAAQLPIRVNTLAPSWTESNILPSLKSLLDEISVKVQPASVVARCAAYLMADPSRNGQVIHIQHGIYTKIDETFLLPTYRRINRDCITEDEALERLEEAEVYRMSRAVHSRTQLCSTFPAIVIMRINTQNVTLPQESYPTPIGTPICDTSTLFNTIGIDERLPCQWTNVEALLDLHSPSPWIMESQPALPGTQELPDLPHAQIHMYPEYLVRHFEGSEYDSFTNHPFASPIWSHYESPCTGGFQFQNAGKEVIVRSDGDFPAGLEANTEPPDASRRNGFRCILGCGRTYKRMEHLQRHIKTLHCSYHTNHPEYFSCEFCGKSDFTRADNLRIHRRLHARQPRRNARVQFVPEAVLIIEREIQSKKARQQP</sequence>
<dbReference type="SMART" id="SM00355">
    <property type="entry name" value="ZnF_C2H2"/>
    <property type="match status" value="2"/>
</dbReference>
<dbReference type="SUPFAM" id="SSF51735">
    <property type="entry name" value="NAD(P)-binding Rossmann-fold domains"/>
    <property type="match status" value="1"/>
</dbReference>
<name>F9FWB5_FUSOF</name>
<dbReference type="Pfam" id="PF00106">
    <property type="entry name" value="adh_short"/>
    <property type="match status" value="1"/>
</dbReference>
<dbReference type="PROSITE" id="PS00028">
    <property type="entry name" value="ZINC_FINGER_C2H2_1"/>
    <property type="match status" value="1"/>
</dbReference>
<evidence type="ECO:0000256" key="2">
    <source>
        <dbReference type="ARBA" id="ARBA00022857"/>
    </source>
</evidence>
<dbReference type="Gene3D" id="3.30.160.60">
    <property type="entry name" value="Classic Zinc Finger"/>
    <property type="match status" value="1"/>
</dbReference>
<evidence type="ECO:0000256" key="1">
    <source>
        <dbReference type="ARBA" id="ARBA00006484"/>
    </source>
</evidence>
<keyword evidence="2" id="KW-0521">NADP</keyword>
<keyword evidence="4" id="KW-0862">Zinc</keyword>
<dbReference type="PRINTS" id="PR00081">
    <property type="entry name" value="GDHRDH"/>
</dbReference>
<comment type="similarity">
    <text evidence="1">Belongs to the short-chain dehydrogenases/reductases (SDR) family.</text>
</comment>
<dbReference type="GO" id="GO:0016491">
    <property type="term" value="F:oxidoreductase activity"/>
    <property type="evidence" value="ECO:0007669"/>
    <property type="project" value="UniProtKB-KW"/>
</dbReference>
<evidence type="ECO:0000256" key="4">
    <source>
        <dbReference type="PROSITE-ProRule" id="PRU00042"/>
    </source>
</evidence>
<dbReference type="PANTHER" id="PTHR43180">
    <property type="entry name" value="3-OXOACYL-(ACYL-CARRIER-PROTEIN) REDUCTASE (AFU_ORTHOLOGUE AFUA_6G11210)"/>
    <property type="match status" value="1"/>
</dbReference>
<dbReference type="STRING" id="660025.F9FWB5"/>
<organism evidence="6">
    <name type="scientific">Fusarium oxysporum (strain Fo5176)</name>
    <name type="common">Fusarium vascular wilt</name>
    <dbReference type="NCBI Taxonomy" id="660025"/>
    <lineage>
        <taxon>Eukaryota</taxon>
        <taxon>Fungi</taxon>
        <taxon>Dikarya</taxon>
        <taxon>Ascomycota</taxon>
        <taxon>Pezizomycotina</taxon>
        <taxon>Sordariomycetes</taxon>
        <taxon>Hypocreomycetidae</taxon>
        <taxon>Hypocreales</taxon>
        <taxon>Nectriaceae</taxon>
        <taxon>Fusarium</taxon>
        <taxon>Fusarium oxysporum species complex</taxon>
    </lineage>
</organism>
<protein>
    <recommendedName>
        <fullName evidence="5">C2H2-type domain-containing protein</fullName>
    </recommendedName>
</protein>
<dbReference type="Gene3D" id="3.40.50.720">
    <property type="entry name" value="NAD(P)-binding Rossmann-like Domain"/>
    <property type="match status" value="2"/>
</dbReference>
<dbReference type="Pfam" id="PF00096">
    <property type="entry name" value="zf-C2H2"/>
    <property type="match status" value="1"/>
</dbReference>
<evidence type="ECO:0000256" key="3">
    <source>
        <dbReference type="ARBA" id="ARBA00023002"/>
    </source>
</evidence>
<feature type="domain" description="C2H2-type" evidence="5">
    <location>
        <begin position="469"/>
        <end position="497"/>
    </location>
</feature>
<dbReference type="PROSITE" id="PS50157">
    <property type="entry name" value="ZINC_FINGER_C2H2_2"/>
    <property type="match status" value="2"/>
</dbReference>
<dbReference type="PANTHER" id="PTHR43180:SF10">
    <property type="entry name" value="NAD(P)-BINDING PROTEIN"/>
    <property type="match status" value="1"/>
</dbReference>
<comment type="caution">
    <text evidence="6">The sequence shown here is derived from an EMBL/GenBank/DDBJ whole genome shotgun (WGS) entry which is preliminary data.</text>
</comment>
<evidence type="ECO:0000313" key="6">
    <source>
        <dbReference type="EMBL" id="EGU78791.1"/>
    </source>
</evidence>
<keyword evidence="3" id="KW-0560">Oxidoreductase</keyword>
<keyword evidence="4" id="KW-0863">Zinc-finger</keyword>
<evidence type="ECO:0000259" key="5">
    <source>
        <dbReference type="PROSITE" id="PS50157"/>
    </source>
</evidence>
<gene>
    <name evidence="6" type="ORF">FOXB_10697</name>
</gene>
<dbReference type="InterPro" id="IPR002347">
    <property type="entry name" value="SDR_fam"/>
</dbReference>
<dbReference type="EMBL" id="AFQF01002738">
    <property type="protein sequence ID" value="EGU78791.1"/>
    <property type="molecule type" value="Genomic_DNA"/>
</dbReference>
<dbReference type="InterPro" id="IPR013087">
    <property type="entry name" value="Znf_C2H2_type"/>
</dbReference>
<dbReference type="InterPro" id="IPR036291">
    <property type="entry name" value="NAD(P)-bd_dom_sf"/>
</dbReference>
<dbReference type="GO" id="GO:0008270">
    <property type="term" value="F:zinc ion binding"/>
    <property type="evidence" value="ECO:0007669"/>
    <property type="project" value="UniProtKB-KW"/>
</dbReference>
<reference evidence="6" key="1">
    <citation type="journal article" date="2012" name="Mol. Plant Microbe Interact.">
        <title>A highly conserved effector in Fusarium oxysporum is required for full virulence on Arabidopsis.</title>
        <authorList>
            <person name="Thatcher L.F."/>
            <person name="Gardiner D.M."/>
            <person name="Kazan K."/>
            <person name="Manners J."/>
        </authorList>
    </citation>
    <scope>NUCLEOTIDE SEQUENCE [LARGE SCALE GENOMIC DNA]</scope>
    <source>
        <strain evidence="6">Fo5176</strain>
    </source>
</reference>
<dbReference type="AlphaFoldDB" id="F9FWB5"/>
<keyword evidence="4" id="KW-0479">Metal-binding</keyword>
<feature type="domain" description="C2H2-type" evidence="5">
    <location>
        <begin position="434"/>
        <end position="463"/>
    </location>
</feature>
<proteinExistence type="inferred from homology"/>